<dbReference type="PANTHER" id="PTHR11280">
    <property type="entry name" value="GLUCOSAMINE-6-PHOSPHATE ISOMERASE"/>
    <property type="match status" value="1"/>
</dbReference>
<sequence>MDIRVYATWEQASRRAAEQVVEIVRRKPNAAICFATGNTPKLMYRELVREEQAGRVSLADIRAFALDEPGTVPESGVPFFRAFLDEHVYGPVGLREEQIHSLNPRAQDLNAECRRYEAAIRAAGGFDLVILGVGLNGHLAYNEPGSLRDSRTRRVPLAETTSQVTSSYFAGESDFDWGLTVGLADILEAKHLLVLANGAGKADIVQQALEGPVGVGVPASFLQEHSGVQWFLESEAASKLRGKTLS</sequence>
<keyword evidence="2" id="KW-0119">Carbohydrate metabolism</keyword>
<dbReference type="PANTHER" id="PTHR11280:SF5">
    <property type="entry name" value="GLUCOSAMINE-6-PHOSPHATE ISOMERASE"/>
    <property type="match status" value="1"/>
</dbReference>
<gene>
    <name evidence="4" type="ORF">JJB07_14155</name>
</gene>
<dbReference type="Pfam" id="PF01182">
    <property type="entry name" value="Glucosamine_iso"/>
    <property type="match status" value="1"/>
</dbReference>
<reference evidence="4 5" key="1">
    <citation type="submission" date="2021-01" db="EMBL/GenBank/DDBJ databases">
        <title>Tumebacillus sp. strain ITR2 16S ribosomal RNA gene Genome sequencing and assembly.</title>
        <authorList>
            <person name="Kang M."/>
        </authorList>
    </citation>
    <scope>NUCLEOTIDE SEQUENCE [LARGE SCALE GENOMIC DNA]</scope>
    <source>
        <strain evidence="4 5">ITR2</strain>
    </source>
</reference>
<dbReference type="Proteomes" id="UP000602284">
    <property type="component" value="Unassembled WGS sequence"/>
</dbReference>
<organism evidence="4 5">
    <name type="scientific">Tumebacillus amylolyticus</name>
    <dbReference type="NCBI Taxonomy" id="2801339"/>
    <lineage>
        <taxon>Bacteria</taxon>
        <taxon>Bacillati</taxon>
        <taxon>Bacillota</taxon>
        <taxon>Bacilli</taxon>
        <taxon>Bacillales</taxon>
        <taxon>Alicyclobacillaceae</taxon>
        <taxon>Tumebacillus</taxon>
    </lineage>
</organism>
<dbReference type="SUPFAM" id="SSF100950">
    <property type="entry name" value="NagB/RpiA/CoA transferase-like"/>
    <property type="match status" value="1"/>
</dbReference>
<evidence type="ECO:0000256" key="1">
    <source>
        <dbReference type="ARBA" id="ARBA00022801"/>
    </source>
</evidence>
<evidence type="ECO:0000256" key="2">
    <source>
        <dbReference type="ARBA" id="ARBA00023277"/>
    </source>
</evidence>
<keyword evidence="5" id="KW-1185">Reference proteome</keyword>
<dbReference type="InterPro" id="IPR004547">
    <property type="entry name" value="Glucosamine6P_isomerase"/>
</dbReference>
<dbReference type="InterPro" id="IPR006148">
    <property type="entry name" value="Glc/Gal-6P_isomerase"/>
</dbReference>
<accession>A0ABS1JC17</accession>
<dbReference type="InterPro" id="IPR037171">
    <property type="entry name" value="NagB/RpiA_transferase-like"/>
</dbReference>
<proteinExistence type="predicted"/>
<evidence type="ECO:0000259" key="3">
    <source>
        <dbReference type="Pfam" id="PF01182"/>
    </source>
</evidence>
<comment type="caution">
    <text evidence="4">The sequence shown here is derived from an EMBL/GenBank/DDBJ whole genome shotgun (WGS) entry which is preliminary data.</text>
</comment>
<dbReference type="CDD" id="cd01399">
    <property type="entry name" value="GlcN6P_deaminase"/>
    <property type="match status" value="1"/>
</dbReference>
<dbReference type="RefSeq" id="WP_201636106.1">
    <property type="nucleotide sequence ID" value="NZ_JAEQNB010000004.1"/>
</dbReference>
<evidence type="ECO:0000313" key="4">
    <source>
        <dbReference type="EMBL" id="MBL0387780.1"/>
    </source>
</evidence>
<name>A0ABS1JC17_9BACL</name>
<feature type="domain" description="Glucosamine/galactosamine-6-phosphate isomerase" evidence="3">
    <location>
        <begin position="10"/>
        <end position="226"/>
    </location>
</feature>
<protein>
    <submittedName>
        <fullName evidence="4">Glucosamine-6-phosphate deaminase</fullName>
    </submittedName>
</protein>
<keyword evidence="1" id="KW-0378">Hydrolase</keyword>
<dbReference type="EMBL" id="JAEQNB010000004">
    <property type="protein sequence ID" value="MBL0387780.1"/>
    <property type="molecule type" value="Genomic_DNA"/>
</dbReference>
<dbReference type="Gene3D" id="3.40.50.1360">
    <property type="match status" value="1"/>
</dbReference>
<evidence type="ECO:0000313" key="5">
    <source>
        <dbReference type="Proteomes" id="UP000602284"/>
    </source>
</evidence>